<sequence length="94" mass="10604">MTMQNFVMKKKEAQDYLISERNATVEIRDGFNPNLVVQRYVESGKIIIYIPEGWQKKITVEVSSGTVCCHQKEPCPCLKISVKKGTVLGGEDAR</sequence>
<proteinExistence type="predicted"/>
<dbReference type="EMBL" id="DYVY01000029">
    <property type="protein sequence ID" value="HJF93461.1"/>
    <property type="molecule type" value="Genomic_DNA"/>
</dbReference>
<protein>
    <submittedName>
        <fullName evidence="1">DUF4097 domain-containing protein</fullName>
    </submittedName>
</protein>
<evidence type="ECO:0000313" key="1">
    <source>
        <dbReference type="EMBL" id="HJF93461.1"/>
    </source>
</evidence>
<reference evidence="1" key="1">
    <citation type="journal article" date="2021" name="PeerJ">
        <title>Extensive microbial diversity within the chicken gut microbiome revealed by metagenomics and culture.</title>
        <authorList>
            <person name="Gilroy R."/>
            <person name="Ravi A."/>
            <person name="Getino M."/>
            <person name="Pursley I."/>
            <person name="Horton D.L."/>
            <person name="Alikhan N.F."/>
            <person name="Baker D."/>
            <person name="Gharbi K."/>
            <person name="Hall N."/>
            <person name="Watson M."/>
            <person name="Adriaenssens E.M."/>
            <person name="Foster-Nyarko E."/>
            <person name="Jarju S."/>
            <person name="Secka A."/>
            <person name="Antonio M."/>
            <person name="Oren A."/>
            <person name="Chaudhuri R.R."/>
            <person name="La Ragione R."/>
            <person name="Hildebrand F."/>
            <person name="Pallen M.J."/>
        </authorList>
    </citation>
    <scope>NUCLEOTIDE SEQUENCE</scope>
    <source>
        <strain evidence="1">ChiSjej5B23-16112</strain>
    </source>
</reference>
<dbReference type="Proteomes" id="UP000769156">
    <property type="component" value="Unassembled WGS sequence"/>
</dbReference>
<name>A0A921LD21_9FIRM</name>
<comment type="caution">
    <text evidence="1">The sequence shown here is derived from an EMBL/GenBank/DDBJ whole genome shotgun (WGS) entry which is preliminary data.</text>
</comment>
<reference evidence="1" key="2">
    <citation type="submission" date="2021-09" db="EMBL/GenBank/DDBJ databases">
        <authorList>
            <person name="Gilroy R."/>
        </authorList>
    </citation>
    <scope>NUCLEOTIDE SEQUENCE</scope>
    <source>
        <strain evidence="1">ChiSjej5B23-16112</strain>
    </source>
</reference>
<accession>A0A921LD21</accession>
<organism evidence="1 2">
    <name type="scientific">Lachnoclostridium phocaeense</name>
    <dbReference type="NCBI Taxonomy" id="1871021"/>
    <lineage>
        <taxon>Bacteria</taxon>
        <taxon>Bacillati</taxon>
        <taxon>Bacillota</taxon>
        <taxon>Clostridia</taxon>
        <taxon>Lachnospirales</taxon>
        <taxon>Lachnospiraceae</taxon>
    </lineage>
</organism>
<evidence type="ECO:0000313" key="2">
    <source>
        <dbReference type="Proteomes" id="UP000769156"/>
    </source>
</evidence>
<gene>
    <name evidence="1" type="ORF">K8V82_01550</name>
</gene>
<dbReference type="AlphaFoldDB" id="A0A921LD21"/>